<sequence>MSRWFESPADAAARRSFDVFTQPDGAFPARWFREPAEDLIESGVFAQAWATMVRMASNVPVRFPASRLP</sequence>
<gene>
    <name evidence="1" type="ORF">SCHCODRAFT_9948</name>
</gene>
<dbReference type="InParanoid" id="D8PLZ4"/>
<evidence type="ECO:0000313" key="2">
    <source>
        <dbReference type="Proteomes" id="UP000007431"/>
    </source>
</evidence>
<evidence type="ECO:0000313" key="1">
    <source>
        <dbReference type="EMBL" id="EFJ02073.1"/>
    </source>
</evidence>
<feature type="non-terminal residue" evidence="1">
    <location>
        <position position="69"/>
    </location>
</feature>
<keyword evidence="2" id="KW-1185">Reference proteome</keyword>
<dbReference type="EMBL" id="GL377302">
    <property type="protein sequence ID" value="EFJ02073.1"/>
    <property type="molecule type" value="Genomic_DNA"/>
</dbReference>
<protein>
    <submittedName>
        <fullName evidence="1">Expressed protein</fullName>
    </submittedName>
</protein>
<reference evidence="1 2" key="1">
    <citation type="journal article" date="2010" name="Nat. Biotechnol.">
        <title>Genome sequence of the model mushroom Schizophyllum commune.</title>
        <authorList>
            <person name="Ohm R.A."/>
            <person name="de Jong J.F."/>
            <person name="Lugones L.G."/>
            <person name="Aerts A."/>
            <person name="Kothe E."/>
            <person name="Stajich J.E."/>
            <person name="de Vries R.P."/>
            <person name="Record E."/>
            <person name="Levasseur A."/>
            <person name="Baker S.E."/>
            <person name="Bartholomew K.A."/>
            <person name="Coutinho P.M."/>
            <person name="Erdmann S."/>
            <person name="Fowler T.J."/>
            <person name="Gathman A.C."/>
            <person name="Lombard V."/>
            <person name="Henrissat B."/>
            <person name="Knabe N."/>
            <person name="Kuees U."/>
            <person name="Lilly W.W."/>
            <person name="Lindquist E."/>
            <person name="Lucas S."/>
            <person name="Magnuson J.K."/>
            <person name="Piumi F."/>
            <person name="Raudaskoski M."/>
            <person name="Salamov A."/>
            <person name="Schmutz J."/>
            <person name="Schwarze F.W.M.R."/>
            <person name="vanKuyk P.A."/>
            <person name="Horton J.S."/>
            <person name="Grigoriev I.V."/>
            <person name="Woesten H.A.B."/>
        </authorList>
    </citation>
    <scope>NUCLEOTIDE SEQUENCE [LARGE SCALE GENOMIC DNA]</scope>
    <source>
        <strain evidence="2">H4-8 / FGSC 9210</strain>
    </source>
</reference>
<proteinExistence type="predicted"/>
<dbReference type="AlphaFoldDB" id="D8PLZ4"/>
<accession>D8PLZ4</accession>
<dbReference type="Proteomes" id="UP000007431">
    <property type="component" value="Unassembled WGS sequence"/>
</dbReference>
<organism evidence="2">
    <name type="scientific">Schizophyllum commune (strain H4-8 / FGSC 9210)</name>
    <name type="common">Split gill fungus</name>
    <dbReference type="NCBI Taxonomy" id="578458"/>
    <lineage>
        <taxon>Eukaryota</taxon>
        <taxon>Fungi</taxon>
        <taxon>Dikarya</taxon>
        <taxon>Basidiomycota</taxon>
        <taxon>Agaricomycotina</taxon>
        <taxon>Agaricomycetes</taxon>
        <taxon>Agaricomycetidae</taxon>
        <taxon>Agaricales</taxon>
        <taxon>Schizophyllaceae</taxon>
        <taxon>Schizophyllum</taxon>
    </lineage>
</organism>
<name>D8PLZ4_SCHCM</name>
<dbReference type="HOGENOM" id="CLU_2782961_0_0_1"/>